<accession>A0AAV4NQ44</accession>
<dbReference type="EMBL" id="BPLR01021141">
    <property type="protein sequence ID" value="GIX86430.1"/>
    <property type="molecule type" value="Genomic_DNA"/>
</dbReference>
<reference evidence="1 2" key="1">
    <citation type="submission" date="2021-06" db="EMBL/GenBank/DDBJ databases">
        <title>Caerostris extrusa draft genome.</title>
        <authorList>
            <person name="Kono N."/>
            <person name="Arakawa K."/>
        </authorList>
    </citation>
    <scope>NUCLEOTIDE SEQUENCE [LARGE SCALE GENOMIC DNA]</scope>
</reference>
<organism evidence="1 2">
    <name type="scientific">Caerostris extrusa</name>
    <name type="common">Bark spider</name>
    <name type="synonym">Caerostris bankana</name>
    <dbReference type="NCBI Taxonomy" id="172846"/>
    <lineage>
        <taxon>Eukaryota</taxon>
        <taxon>Metazoa</taxon>
        <taxon>Ecdysozoa</taxon>
        <taxon>Arthropoda</taxon>
        <taxon>Chelicerata</taxon>
        <taxon>Arachnida</taxon>
        <taxon>Araneae</taxon>
        <taxon>Araneomorphae</taxon>
        <taxon>Entelegynae</taxon>
        <taxon>Araneoidea</taxon>
        <taxon>Araneidae</taxon>
        <taxon>Caerostris</taxon>
    </lineage>
</organism>
<gene>
    <name evidence="1" type="ORF">CEXT_79171</name>
</gene>
<keyword evidence="2" id="KW-1185">Reference proteome</keyword>
<dbReference type="AlphaFoldDB" id="A0AAV4NQ44"/>
<comment type="caution">
    <text evidence="1">The sequence shown here is derived from an EMBL/GenBank/DDBJ whole genome shotgun (WGS) entry which is preliminary data.</text>
</comment>
<name>A0AAV4NQ44_CAEEX</name>
<proteinExistence type="predicted"/>
<dbReference type="Proteomes" id="UP001054945">
    <property type="component" value="Unassembled WGS sequence"/>
</dbReference>
<sequence>MVDNKFMTASVDCHLAPEIVLLDLWGKQACDDYVYFRSRVCLAGIAIAWPYDRSQLLLIGLFSGQPRGEMVDNKFMTASVDCHLAPEIVPLDLWGKQACGDYVYFRSRVCLSGYVYELMFMGCSQKRLS</sequence>
<evidence type="ECO:0000313" key="1">
    <source>
        <dbReference type="EMBL" id="GIX86430.1"/>
    </source>
</evidence>
<protein>
    <submittedName>
        <fullName evidence="1">Uncharacterized protein</fullName>
    </submittedName>
</protein>
<evidence type="ECO:0000313" key="2">
    <source>
        <dbReference type="Proteomes" id="UP001054945"/>
    </source>
</evidence>